<name>A0ACA9KVS5_9GLOM</name>
<organism evidence="1 2">
    <name type="scientific">Racocetra persica</name>
    <dbReference type="NCBI Taxonomy" id="160502"/>
    <lineage>
        <taxon>Eukaryota</taxon>
        <taxon>Fungi</taxon>
        <taxon>Fungi incertae sedis</taxon>
        <taxon>Mucoromycota</taxon>
        <taxon>Glomeromycotina</taxon>
        <taxon>Glomeromycetes</taxon>
        <taxon>Diversisporales</taxon>
        <taxon>Gigasporaceae</taxon>
        <taxon>Racocetra</taxon>
    </lineage>
</organism>
<protein>
    <submittedName>
        <fullName evidence="1">14999_t:CDS:1</fullName>
    </submittedName>
</protein>
<keyword evidence="2" id="KW-1185">Reference proteome</keyword>
<evidence type="ECO:0000313" key="2">
    <source>
        <dbReference type="Proteomes" id="UP000789920"/>
    </source>
</evidence>
<dbReference type="Proteomes" id="UP000789920">
    <property type="component" value="Unassembled WGS sequence"/>
</dbReference>
<sequence>ICKSMKEKNLNQPNPEVSTYTNPNSQWAAKFYKKMLIHDAIKKELNKRGIEYDEEQDKSELVIMLKTNIQSKISDIIEATRQVASTNNFIEKKTITSSKMQENKKKQVLSLDKENQPEIKSEYFRIGWVLKEMQEFGKRGGCKHMIARITELLKSFFHAGDIDKSKWYSAKDMLDVLEKRAEAGKLENSEVPKLKTIENWIGRYAWQYKKELAEKAQTLI</sequence>
<feature type="non-terminal residue" evidence="1">
    <location>
        <position position="1"/>
    </location>
</feature>
<comment type="caution">
    <text evidence="1">The sequence shown here is derived from an EMBL/GenBank/DDBJ whole genome shotgun (WGS) entry which is preliminary data.</text>
</comment>
<dbReference type="EMBL" id="CAJVQC010001333">
    <property type="protein sequence ID" value="CAG8492331.1"/>
    <property type="molecule type" value="Genomic_DNA"/>
</dbReference>
<evidence type="ECO:0000313" key="1">
    <source>
        <dbReference type="EMBL" id="CAG8492331.1"/>
    </source>
</evidence>
<gene>
    <name evidence="1" type="ORF">RPERSI_LOCUS1445</name>
</gene>
<accession>A0ACA9KVS5</accession>
<reference evidence="1" key="1">
    <citation type="submission" date="2021-06" db="EMBL/GenBank/DDBJ databases">
        <authorList>
            <person name="Kallberg Y."/>
            <person name="Tangrot J."/>
            <person name="Rosling A."/>
        </authorList>
    </citation>
    <scope>NUCLEOTIDE SEQUENCE</scope>
    <source>
        <strain evidence="1">MA461A</strain>
    </source>
</reference>
<proteinExistence type="predicted"/>